<feature type="non-terminal residue" evidence="2">
    <location>
        <position position="47"/>
    </location>
</feature>
<keyword evidence="1" id="KW-0812">Transmembrane</keyword>
<organism evidence="2 3">
    <name type="scientific">Leptolyngbya subtilissima DQ-A4</name>
    <dbReference type="NCBI Taxonomy" id="2933933"/>
    <lineage>
        <taxon>Bacteria</taxon>
        <taxon>Bacillati</taxon>
        <taxon>Cyanobacteriota</taxon>
        <taxon>Cyanophyceae</taxon>
        <taxon>Leptolyngbyales</taxon>
        <taxon>Leptolyngbyaceae</taxon>
        <taxon>Leptolyngbya group</taxon>
        <taxon>Leptolyngbya</taxon>
    </lineage>
</organism>
<dbReference type="InterPro" id="IPR036854">
    <property type="entry name" value="Photo_II_D1/D2_sf"/>
</dbReference>
<reference evidence="2 3" key="1">
    <citation type="submission" date="2022-04" db="EMBL/GenBank/DDBJ databases">
        <title>Positive selection, recombination, and allopatry shape intraspecific diversity of widespread and dominant cyanobacteria.</title>
        <authorList>
            <person name="Wei J."/>
            <person name="Shu W."/>
            <person name="Hu C."/>
        </authorList>
    </citation>
    <scope>NUCLEOTIDE SEQUENCE [LARGE SCALE GENOMIC DNA]</scope>
    <source>
        <strain evidence="2 3">DQ-A4</strain>
    </source>
</reference>
<evidence type="ECO:0000256" key="1">
    <source>
        <dbReference type="SAM" id="Phobius"/>
    </source>
</evidence>
<comment type="caution">
    <text evidence="2">The sequence shown here is derived from an EMBL/GenBank/DDBJ whole genome shotgun (WGS) entry which is preliminary data.</text>
</comment>
<keyword evidence="1" id="KW-0472">Membrane</keyword>
<proteinExistence type="predicted"/>
<sequence length="47" mass="5352">MTIAMGRAQAERGWFDVLDDWLKRDRFVFIGWSGLLLFPCAFMAVGG</sequence>
<keyword evidence="3" id="KW-1185">Reference proteome</keyword>
<feature type="transmembrane region" description="Helical" evidence="1">
    <location>
        <begin position="27"/>
        <end position="45"/>
    </location>
</feature>
<gene>
    <name evidence="2" type="ORF">NC992_08675</name>
</gene>
<accession>A0ABV0K2E2</accession>
<evidence type="ECO:0000313" key="3">
    <source>
        <dbReference type="Proteomes" id="UP001482513"/>
    </source>
</evidence>
<protein>
    <submittedName>
        <fullName evidence="2">Photosystem II D2 protein (Photosystem q(A) protein)</fullName>
    </submittedName>
</protein>
<evidence type="ECO:0000313" key="2">
    <source>
        <dbReference type="EMBL" id="MEP0946944.1"/>
    </source>
</evidence>
<keyword evidence="1" id="KW-1133">Transmembrane helix</keyword>
<dbReference type="SUPFAM" id="SSF81483">
    <property type="entry name" value="Bacterial photosystem II reaction centre, L and M subunits"/>
    <property type="match status" value="1"/>
</dbReference>
<dbReference type="EMBL" id="JAMPKX010000003">
    <property type="protein sequence ID" value="MEP0946944.1"/>
    <property type="molecule type" value="Genomic_DNA"/>
</dbReference>
<dbReference type="Proteomes" id="UP001482513">
    <property type="component" value="Unassembled WGS sequence"/>
</dbReference>
<name>A0ABV0K2E2_9CYAN</name>